<protein>
    <recommendedName>
        <fullName evidence="1">Integrase zinc-binding domain-containing protein</fullName>
    </recommendedName>
</protein>
<dbReference type="AlphaFoldDB" id="A0A6S7K5Y3"/>
<dbReference type="Pfam" id="PF17921">
    <property type="entry name" value="Integrase_H2C2"/>
    <property type="match status" value="1"/>
</dbReference>
<dbReference type="OrthoDB" id="10055784at2759"/>
<evidence type="ECO:0000313" key="3">
    <source>
        <dbReference type="Proteomes" id="UP001152795"/>
    </source>
</evidence>
<dbReference type="Proteomes" id="UP001152795">
    <property type="component" value="Unassembled WGS sequence"/>
</dbReference>
<feature type="domain" description="Integrase zinc-binding" evidence="1">
    <location>
        <begin position="271"/>
        <end position="321"/>
    </location>
</feature>
<reference evidence="2" key="1">
    <citation type="submission" date="2020-04" db="EMBL/GenBank/DDBJ databases">
        <authorList>
            <person name="Alioto T."/>
            <person name="Alioto T."/>
            <person name="Gomez Garrido J."/>
        </authorList>
    </citation>
    <scope>NUCLEOTIDE SEQUENCE</scope>
    <source>
        <strain evidence="2">A484AB</strain>
    </source>
</reference>
<accession>A0A6S7K5Y3</accession>
<dbReference type="InterPro" id="IPR041588">
    <property type="entry name" value="Integrase_H2C2"/>
</dbReference>
<sequence>MRTQPSLMEKYGKVIEDYVANGCLEKLPEKPSDTASYVIKRIIKDFGTNKPKACEALDKDLYMEDLIHSCKARLDAKKTVTNVCEMLDEGGMKMRNWISNQPCVLEEDIVWTKRGVLRRLAQLFDPMGLLAAFVVRVEKKSCLSSTSFPQLAIEEIKTSHEAYDQKCNEKKDIQHLIEPLSADELREAEIWLLRRDQSICFAKEITVLEKQQTGPGKTKTGKMLVPKSSPLYPLSPFMDGEGLVRLGGRLKRSPLLYDCRHPIISGKGSHLAALLIRRSHEEMKHFRVNTCLCNLRQRYWPIRGREQVKKILSSCVLCKKWRGNPGVQSMTDLSASRVDFPNPPVTLTGVDYFGPITTKAGYGGGRREKDTESCLHVYKHELFTLKLPNPYQLMIS</sequence>
<comment type="caution">
    <text evidence="2">The sequence shown here is derived from an EMBL/GenBank/DDBJ whole genome shotgun (WGS) entry which is preliminary data.</text>
</comment>
<gene>
    <name evidence="2" type="ORF">PACLA_8A050268</name>
</gene>
<keyword evidence="3" id="KW-1185">Reference proteome</keyword>
<name>A0A6S7K5Y3_PARCT</name>
<organism evidence="2 3">
    <name type="scientific">Paramuricea clavata</name>
    <name type="common">Red gorgonian</name>
    <name type="synonym">Violescent sea-whip</name>
    <dbReference type="NCBI Taxonomy" id="317549"/>
    <lineage>
        <taxon>Eukaryota</taxon>
        <taxon>Metazoa</taxon>
        <taxon>Cnidaria</taxon>
        <taxon>Anthozoa</taxon>
        <taxon>Octocorallia</taxon>
        <taxon>Malacalcyonacea</taxon>
        <taxon>Plexauridae</taxon>
        <taxon>Paramuricea</taxon>
    </lineage>
</organism>
<evidence type="ECO:0000259" key="1">
    <source>
        <dbReference type="Pfam" id="PF17921"/>
    </source>
</evidence>
<proteinExistence type="predicted"/>
<evidence type="ECO:0000313" key="2">
    <source>
        <dbReference type="EMBL" id="CAB4038938.1"/>
    </source>
</evidence>
<dbReference type="EMBL" id="CACRXK020024766">
    <property type="protein sequence ID" value="CAB4038938.1"/>
    <property type="molecule type" value="Genomic_DNA"/>
</dbReference>
<dbReference type="PANTHER" id="PTHR47331">
    <property type="entry name" value="PHD-TYPE DOMAIN-CONTAINING PROTEIN"/>
    <property type="match status" value="1"/>
</dbReference>